<accession>A0A931GXR1</accession>
<evidence type="ECO:0000256" key="5">
    <source>
        <dbReference type="ARBA" id="ARBA00023136"/>
    </source>
</evidence>
<keyword evidence="4 6" id="KW-1133">Transmembrane helix</keyword>
<dbReference type="Proteomes" id="UP000628448">
    <property type="component" value="Unassembled WGS sequence"/>
</dbReference>
<dbReference type="InterPro" id="IPR004307">
    <property type="entry name" value="TspO_MBR"/>
</dbReference>
<reference evidence="7" key="1">
    <citation type="submission" date="2020-11" db="EMBL/GenBank/DDBJ databases">
        <title>Bacterial whole genome sequence for Panacibacter sp. DH6.</title>
        <authorList>
            <person name="Le V."/>
            <person name="Ko S."/>
            <person name="Ahn C.-Y."/>
            <person name="Oh H.-M."/>
        </authorList>
    </citation>
    <scope>NUCLEOTIDE SEQUENCE</scope>
    <source>
        <strain evidence="7">DH6</strain>
    </source>
</reference>
<evidence type="ECO:0000313" key="8">
    <source>
        <dbReference type="Proteomes" id="UP000628448"/>
    </source>
</evidence>
<comment type="subcellular location">
    <subcellularLocation>
        <location evidence="1">Membrane</location>
        <topology evidence="1">Multi-pass membrane protein</topology>
    </subcellularLocation>
</comment>
<name>A0A931GXR1_9BACT</name>
<evidence type="ECO:0000256" key="4">
    <source>
        <dbReference type="ARBA" id="ARBA00022989"/>
    </source>
</evidence>
<dbReference type="Gene3D" id="1.20.1260.100">
    <property type="entry name" value="TspO/MBR protein"/>
    <property type="match status" value="1"/>
</dbReference>
<evidence type="ECO:0000256" key="2">
    <source>
        <dbReference type="ARBA" id="ARBA00007524"/>
    </source>
</evidence>
<evidence type="ECO:0000256" key="3">
    <source>
        <dbReference type="ARBA" id="ARBA00022692"/>
    </source>
</evidence>
<dbReference type="RefSeq" id="WP_196990392.1">
    <property type="nucleotide sequence ID" value="NZ_JADWYR010000001.1"/>
</dbReference>
<feature type="transmembrane region" description="Helical" evidence="6">
    <location>
        <begin position="102"/>
        <end position="125"/>
    </location>
</feature>
<gene>
    <name evidence="7" type="ORF">I5907_09055</name>
</gene>
<comment type="similarity">
    <text evidence="2">Belongs to the TspO/BZRP family.</text>
</comment>
<feature type="transmembrane region" description="Helical" evidence="6">
    <location>
        <begin position="73"/>
        <end position="90"/>
    </location>
</feature>
<sequence>MTATILLSILLFYGILVVVNIPAPFVGLEFDSDNKPSLWYAPPGFVIPIVWFVLFTLLGIARYKLVSQQLPDYQWWLFVLAFLCAAYAYYTLGLAKLTHISALWFGLIGNIIVILFAVLVVVKLLPVSKTAALLTVPVILWTAYASLIVLGEMKQQRLI</sequence>
<protein>
    <submittedName>
        <fullName evidence="7">Tryptophan-rich sensory protein</fullName>
    </submittedName>
</protein>
<dbReference type="Pfam" id="PF03073">
    <property type="entry name" value="TspO_MBR"/>
    <property type="match status" value="1"/>
</dbReference>
<feature type="transmembrane region" description="Helical" evidence="6">
    <location>
        <begin position="6"/>
        <end position="26"/>
    </location>
</feature>
<dbReference type="EMBL" id="JADWYR010000001">
    <property type="protein sequence ID" value="MBG9376379.1"/>
    <property type="molecule type" value="Genomic_DNA"/>
</dbReference>
<proteinExistence type="inferred from homology"/>
<feature type="transmembrane region" description="Helical" evidence="6">
    <location>
        <begin position="131"/>
        <end position="150"/>
    </location>
</feature>
<organism evidence="7 8">
    <name type="scientific">Panacibacter microcysteis</name>
    <dbReference type="NCBI Taxonomy" id="2793269"/>
    <lineage>
        <taxon>Bacteria</taxon>
        <taxon>Pseudomonadati</taxon>
        <taxon>Bacteroidota</taxon>
        <taxon>Chitinophagia</taxon>
        <taxon>Chitinophagales</taxon>
        <taxon>Chitinophagaceae</taxon>
        <taxon>Panacibacter</taxon>
    </lineage>
</organism>
<evidence type="ECO:0000256" key="1">
    <source>
        <dbReference type="ARBA" id="ARBA00004141"/>
    </source>
</evidence>
<comment type="caution">
    <text evidence="7">The sequence shown here is derived from an EMBL/GenBank/DDBJ whole genome shotgun (WGS) entry which is preliminary data.</text>
</comment>
<keyword evidence="3 6" id="KW-0812">Transmembrane</keyword>
<evidence type="ECO:0000313" key="7">
    <source>
        <dbReference type="EMBL" id="MBG9376379.1"/>
    </source>
</evidence>
<evidence type="ECO:0000256" key="6">
    <source>
        <dbReference type="SAM" id="Phobius"/>
    </source>
</evidence>
<dbReference type="AlphaFoldDB" id="A0A931GXR1"/>
<keyword evidence="5 6" id="KW-0472">Membrane</keyword>
<dbReference type="InterPro" id="IPR038330">
    <property type="entry name" value="TspO/MBR-related_sf"/>
</dbReference>
<dbReference type="GO" id="GO:0016020">
    <property type="term" value="C:membrane"/>
    <property type="evidence" value="ECO:0007669"/>
    <property type="project" value="UniProtKB-SubCell"/>
</dbReference>
<keyword evidence="8" id="KW-1185">Reference proteome</keyword>
<feature type="transmembrane region" description="Helical" evidence="6">
    <location>
        <begin position="38"/>
        <end position="61"/>
    </location>
</feature>